<dbReference type="Gene3D" id="3.20.80.10">
    <property type="entry name" value="Regulatory factor, effector binding domain"/>
    <property type="match status" value="1"/>
</dbReference>
<sequence length="90" mass="10896">MTRYKENFKQTYYPRNLIITRPEGLYLSGFTTDKKQQILDFTQRVSLFLEQHQLKIDGDIWELLWQDEVFTTEKELQVFEVMIPIKPVSH</sequence>
<dbReference type="EMBL" id="MH018573">
    <property type="protein sequence ID" value="AXM43490.1"/>
    <property type="molecule type" value="Genomic_DNA"/>
</dbReference>
<proteinExistence type="predicted"/>
<evidence type="ECO:0008006" key="2">
    <source>
        <dbReference type="Google" id="ProtNLM"/>
    </source>
</evidence>
<dbReference type="AlphaFoldDB" id="A0A346D8V1"/>
<reference evidence="1" key="1">
    <citation type="journal article" date="2018" name="Clin. Microbiol. Infect.">
        <title>Faecal carriage of optrA-positive enterococci in asymptomatic healthy humans in Hangzhou, China.</title>
        <authorList>
            <person name="Cai J."/>
            <person name="Schwarz S."/>
            <person name="Chi D."/>
            <person name="Wang Z."/>
            <person name="Zhang R."/>
            <person name="Wang Y."/>
        </authorList>
    </citation>
    <scope>NUCLEOTIDE SEQUENCE</scope>
    <source>
        <strain evidence="1">C674</strain>
    </source>
</reference>
<dbReference type="InterPro" id="IPR011256">
    <property type="entry name" value="Reg_factor_effector_dom_sf"/>
</dbReference>
<name>A0A346D8V1_ENTAV</name>
<organism evidence="1">
    <name type="scientific">Enterococcus avium</name>
    <name type="common">Streptococcus avium</name>
    <dbReference type="NCBI Taxonomy" id="33945"/>
    <lineage>
        <taxon>Bacteria</taxon>
        <taxon>Bacillati</taxon>
        <taxon>Bacillota</taxon>
        <taxon>Bacilli</taxon>
        <taxon>Lactobacillales</taxon>
        <taxon>Enterococcaceae</taxon>
        <taxon>Enterococcus</taxon>
    </lineage>
</organism>
<evidence type="ECO:0000313" key="1">
    <source>
        <dbReference type="EMBL" id="AXM43490.1"/>
    </source>
</evidence>
<dbReference type="GeneID" id="86911203"/>
<accession>A0A346D8V1</accession>
<dbReference type="RefSeq" id="WP_032495688.1">
    <property type="nucleotide sequence ID" value="NZ_JARPWG010000094.1"/>
</dbReference>
<protein>
    <recommendedName>
        <fullName evidence="2">GyrI-like small molecule binding domain-containing protein</fullName>
    </recommendedName>
</protein>